<keyword evidence="2" id="KW-1185">Reference proteome</keyword>
<organism evidence="1 2">
    <name type="scientific">Portunus trituberculatus</name>
    <name type="common">Swimming crab</name>
    <name type="synonym">Neptunus trituberculatus</name>
    <dbReference type="NCBI Taxonomy" id="210409"/>
    <lineage>
        <taxon>Eukaryota</taxon>
        <taxon>Metazoa</taxon>
        <taxon>Ecdysozoa</taxon>
        <taxon>Arthropoda</taxon>
        <taxon>Crustacea</taxon>
        <taxon>Multicrustacea</taxon>
        <taxon>Malacostraca</taxon>
        <taxon>Eumalacostraca</taxon>
        <taxon>Eucarida</taxon>
        <taxon>Decapoda</taxon>
        <taxon>Pleocyemata</taxon>
        <taxon>Brachyura</taxon>
        <taxon>Eubrachyura</taxon>
        <taxon>Portunoidea</taxon>
        <taxon>Portunidae</taxon>
        <taxon>Portuninae</taxon>
        <taxon>Portunus</taxon>
    </lineage>
</organism>
<sequence length="45" mass="5333">MKPSHFYESNTISPFSTGMHFYLEFGYDWTILLRLGSVYGEYSLF</sequence>
<dbReference type="Proteomes" id="UP000324222">
    <property type="component" value="Unassembled WGS sequence"/>
</dbReference>
<dbReference type="AlphaFoldDB" id="A0A5B7K5X3"/>
<comment type="caution">
    <text evidence="1">The sequence shown here is derived from an EMBL/GenBank/DDBJ whole genome shotgun (WGS) entry which is preliminary data.</text>
</comment>
<dbReference type="EMBL" id="VSRR010121107">
    <property type="protein sequence ID" value="MPD00045.1"/>
    <property type="molecule type" value="Genomic_DNA"/>
</dbReference>
<evidence type="ECO:0000313" key="2">
    <source>
        <dbReference type="Proteomes" id="UP000324222"/>
    </source>
</evidence>
<evidence type="ECO:0000313" key="1">
    <source>
        <dbReference type="EMBL" id="MPD00045.1"/>
    </source>
</evidence>
<reference evidence="1 2" key="1">
    <citation type="submission" date="2019-05" db="EMBL/GenBank/DDBJ databases">
        <title>Another draft genome of Portunus trituberculatus and its Hox gene families provides insights of decapod evolution.</title>
        <authorList>
            <person name="Jeong J.-H."/>
            <person name="Song I."/>
            <person name="Kim S."/>
            <person name="Choi T."/>
            <person name="Kim D."/>
            <person name="Ryu S."/>
            <person name="Kim W."/>
        </authorList>
    </citation>
    <scope>NUCLEOTIDE SEQUENCE [LARGE SCALE GENOMIC DNA]</scope>
    <source>
        <tissue evidence="1">Muscle</tissue>
    </source>
</reference>
<proteinExistence type="predicted"/>
<name>A0A5B7K5X3_PORTR</name>
<accession>A0A5B7K5X3</accession>
<gene>
    <name evidence="1" type="ORF">E2C01_095493</name>
</gene>
<protein>
    <submittedName>
        <fullName evidence="1">Uncharacterized protein</fullName>
    </submittedName>
</protein>